<feature type="domain" description="C2H2-type" evidence="6">
    <location>
        <begin position="49"/>
        <end position="76"/>
    </location>
</feature>
<protein>
    <recommendedName>
        <fullName evidence="6">C2H2-type domain-containing protein</fullName>
    </recommendedName>
</protein>
<dbReference type="SUPFAM" id="SSF57667">
    <property type="entry name" value="beta-beta-alpha zinc fingers"/>
    <property type="match status" value="2"/>
</dbReference>
<organism evidence="7 8">
    <name type="scientific">Nematostella vectensis</name>
    <name type="common">Starlet sea anemone</name>
    <dbReference type="NCBI Taxonomy" id="45351"/>
    <lineage>
        <taxon>Eukaryota</taxon>
        <taxon>Metazoa</taxon>
        <taxon>Cnidaria</taxon>
        <taxon>Anthozoa</taxon>
        <taxon>Hexacorallia</taxon>
        <taxon>Actiniaria</taxon>
        <taxon>Edwardsiidae</taxon>
        <taxon>Nematostella</taxon>
    </lineage>
</organism>
<evidence type="ECO:0000313" key="7">
    <source>
        <dbReference type="EMBL" id="EDO27105.1"/>
    </source>
</evidence>
<feature type="non-terminal residue" evidence="7">
    <location>
        <position position="1"/>
    </location>
</feature>
<reference evidence="7 8" key="1">
    <citation type="journal article" date="2007" name="Science">
        <title>Sea anemone genome reveals ancestral eumetazoan gene repertoire and genomic organization.</title>
        <authorList>
            <person name="Putnam N.H."/>
            <person name="Srivastava M."/>
            <person name="Hellsten U."/>
            <person name="Dirks B."/>
            <person name="Chapman J."/>
            <person name="Salamov A."/>
            <person name="Terry A."/>
            <person name="Shapiro H."/>
            <person name="Lindquist E."/>
            <person name="Kapitonov V.V."/>
            <person name="Jurka J."/>
            <person name="Genikhovich G."/>
            <person name="Grigoriev I.V."/>
            <person name="Lucas S.M."/>
            <person name="Steele R.E."/>
            <person name="Finnerty J.R."/>
            <person name="Technau U."/>
            <person name="Martindale M.Q."/>
            <person name="Rokhsar D.S."/>
        </authorList>
    </citation>
    <scope>NUCLEOTIDE SEQUENCE [LARGE SCALE GENOMIC DNA]</scope>
    <source>
        <strain evidence="8">CH2 X CH6</strain>
    </source>
</reference>
<evidence type="ECO:0000256" key="2">
    <source>
        <dbReference type="ARBA" id="ARBA00022737"/>
    </source>
</evidence>
<dbReference type="Pfam" id="PF00096">
    <property type="entry name" value="zf-C2H2"/>
    <property type="match status" value="2"/>
</dbReference>
<dbReference type="PhylomeDB" id="A7TA66"/>
<feature type="non-terminal residue" evidence="7">
    <location>
        <position position="95"/>
    </location>
</feature>
<dbReference type="PROSITE" id="PS50157">
    <property type="entry name" value="ZINC_FINGER_C2H2_2"/>
    <property type="match status" value="3"/>
</dbReference>
<dbReference type="eggNOG" id="KOG1721">
    <property type="taxonomic scope" value="Eukaryota"/>
</dbReference>
<evidence type="ECO:0000313" key="8">
    <source>
        <dbReference type="Proteomes" id="UP000001593"/>
    </source>
</evidence>
<sequence>CKKTFKTIGGLGRHCRKLSHSVKCTECGEGFLNENEFQNHKKTHQNSINTCDICHKTFAQAGSLTIHYRRHSNEKHFKCSYCNKRFVESGDMRKH</sequence>
<feature type="domain" description="C2H2-type" evidence="6">
    <location>
        <begin position="77"/>
        <end position="95"/>
    </location>
</feature>
<evidence type="ECO:0000256" key="1">
    <source>
        <dbReference type="ARBA" id="ARBA00022723"/>
    </source>
</evidence>
<dbReference type="SMART" id="SM00355">
    <property type="entry name" value="ZnF_C2H2"/>
    <property type="match status" value="3"/>
</dbReference>
<dbReference type="PROSITE" id="PS00028">
    <property type="entry name" value="ZINC_FINGER_C2H2_1"/>
    <property type="match status" value="2"/>
</dbReference>
<dbReference type="AlphaFoldDB" id="A7TA66"/>
<evidence type="ECO:0000259" key="6">
    <source>
        <dbReference type="PROSITE" id="PS50157"/>
    </source>
</evidence>
<dbReference type="InterPro" id="IPR013087">
    <property type="entry name" value="Znf_C2H2_type"/>
</dbReference>
<dbReference type="FunFam" id="3.30.160.60:FF:000096">
    <property type="entry name" value="Zinc finger and BTB domain-containing protein 18 isoform 1"/>
    <property type="match status" value="1"/>
</dbReference>
<gene>
    <name evidence="7" type="ORF">NEMVEDRAFT_v1g8418</name>
</gene>
<dbReference type="PANTHER" id="PTHR24379">
    <property type="entry name" value="KRAB AND ZINC FINGER DOMAIN-CONTAINING"/>
    <property type="match status" value="1"/>
</dbReference>
<dbReference type="HOGENOM" id="CLU_002678_42_11_1"/>
<dbReference type="EMBL" id="DS473876">
    <property type="protein sequence ID" value="EDO27105.1"/>
    <property type="molecule type" value="Genomic_DNA"/>
</dbReference>
<keyword evidence="4" id="KW-0862">Zinc</keyword>
<keyword evidence="1" id="KW-0479">Metal-binding</keyword>
<keyword evidence="3 5" id="KW-0863">Zinc-finger</keyword>
<feature type="domain" description="C2H2-type" evidence="6">
    <location>
        <begin position="22"/>
        <end position="49"/>
    </location>
</feature>
<dbReference type="InterPro" id="IPR036236">
    <property type="entry name" value="Znf_C2H2_sf"/>
</dbReference>
<evidence type="ECO:0000256" key="5">
    <source>
        <dbReference type="PROSITE-ProRule" id="PRU00042"/>
    </source>
</evidence>
<dbReference type="PANTHER" id="PTHR24379:SF121">
    <property type="entry name" value="C2H2-TYPE DOMAIN-CONTAINING PROTEIN"/>
    <property type="match status" value="1"/>
</dbReference>
<keyword evidence="8" id="KW-1185">Reference proteome</keyword>
<dbReference type="GO" id="GO:0008270">
    <property type="term" value="F:zinc ion binding"/>
    <property type="evidence" value="ECO:0007669"/>
    <property type="project" value="UniProtKB-KW"/>
</dbReference>
<dbReference type="InParanoid" id="A7TA66"/>
<evidence type="ECO:0000256" key="4">
    <source>
        <dbReference type="ARBA" id="ARBA00022833"/>
    </source>
</evidence>
<accession>A7TA66</accession>
<keyword evidence="2" id="KW-0677">Repeat</keyword>
<name>A7TA66_NEMVE</name>
<dbReference type="Pfam" id="PF13894">
    <property type="entry name" value="zf-C2H2_4"/>
    <property type="match status" value="1"/>
</dbReference>
<proteinExistence type="predicted"/>
<dbReference type="Proteomes" id="UP000001593">
    <property type="component" value="Unassembled WGS sequence"/>
</dbReference>
<dbReference type="Gene3D" id="3.30.160.60">
    <property type="entry name" value="Classic Zinc Finger"/>
    <property type="match status" value="3"/>
</dbReference>
<evidence type="ECO:0000256" key="3">
    <source>
        <dbReference type="ARBA" id="ARBA00022771"/>
    </source>
</evidence>